<dbReference type="SUPFAM" id="SSF56801">
    <property type="entry name" value="Acetyl-CoA synthetase-like"/>
    <property type="match status" value="1"/>
</dbReference>
<evidence type="ECO:0000259" key="2">
    <source>
        <dbReference type="Pfam" id="PF00501"/>
    </source>
</evidence>
<dbReference type="InterPro" id="IPR042099">
    <property type="entry name" value="ANL_N_sf"/>
</dbReference>
<comment type="similarity">
    <text evidence="1">Belongs to the ATP-dependent AMP-binding enzyme family.</text>
</comment>
<dbReference type="Gene3D" id="3.30.300.30">
    <property type="match status" value="1"/>
</dbReference>
<dbReference type="GO" id="GO:0031956">
    <property type="term" value="F:medium-chain fatty acid-CoA ligase activity"/>
    <property type="evidence" value="ECO:0007669"/>
    <property type="project" value="TreeGrafter"/>
</dbReference>
<dbReference type="PANTHER" id="PTHR43201">
    <property type="entry name" value="ACYL-COA SYNTHETASE"/>
    <property type="match status" value="1"/>
</dbReference>
<dbReference type="GO" id="GO:0006631">
    <property type="term" value="P:fatty acid metabolic process"/>
    <property type="evidence" value="ECO:0007669"/>
    <property type="project" value="TreeGrafter"/>
</dbReference>
<reference evidence="3 4" key="1">
    <citation type="submission" date="2019-04" db="EMBL/GenBank/DDBJ databases">
        <title>Friends and foes A comparative genomics study of 23 Aspergillus species from section Flavi.</title>
        <authorList>
            <consortium name="DOE Joint Genome Institute"/>
            <person name="Kjaerbolling I."/>
            <person name="Vesth T."/>
            <person name="Frisvad J.C."/>
            <person name="Nybo J.L."/>
            <person name="Theobald S."/>
            <person name="Kildgaard S."/>
            <person name="Isbrandt T."/>
            <person name="Kuo A."/>
            <person name="Sato A."/>
            <person name="Lyhne E.K."/>
            <person name="Kogle M.E."/>
            <person name="Wiebenga A."/>
            <person name="Kun R.S."/>
            <person name="Lubbers R.J."/>
            <person name="Makela M.R."/>
            <person name="Barry K."/>
            <person name="Chovatia M."/>
            <person name="Clum A."/>
            <person name="Daum C."/>
            <person name="Haridas S."/>
            <person name="He G."/>
            <person name="LaButti K."/>
            <person name="Lipzen A."/>
            <person name="Mondo S."/>
            <person name="Riley R."/>
            <person name="Salamov A."/>
            <person name="Simmons B.A."/>
            <person name="Magnuson J.K."/>
            <person name="Henrissat B."/>
            <person name="Mortensen U.H."/>
            <person name="Larsen T.O."/>
            <person name="Devries R.P."/>
            <person name="Grigoriev I.V."/>
            <person name="Machida M."/>
            <person name="Baker S.E."/>
            <person name="Andersen M.R."/>
        </authorList>
    </citation>
    <scope>NUCLEOTIDE SEQUENCE [LARGE SCALE GENOMIC DNA]</scope>
    <source>
        <strain evidence="3 4">IBT 18842</strain>
    </source>
</reference>
<gene>
    <name evidence="3" type="ORF">BDV25DRAFT_170018</name>
</gene>
<dbReference type="PANTHER" id="PTHR43201:SF8">
    <property type="entry name" value="ACYL-COA SYNTHETASE FAMILY MEMBER 3"/>
    <property type="match status" value="1"/>
</dbReference>
<accession>A0A5N6U2D0</accession>
<dbReference type="InterPro" id="IPR020845">
    <property type="entry name" value="AMP-binding_CS"/>
</dbReference>
<feature type="domain" description="AMP-dependent synthetase/ligase" evidence="2">
    <location>
        <begin position="204"/>
        <end position="351"/>
    </location>
</feature>
<dbReference type="Pfam" id="PF00501">
    <property type="entry name" value="AMP-binding"/>
    <property type="match status" value="2"/>
</dbReference>
<evidence type="ECO:0000256" key="1">
    <source>
        <dbReference type="ARBA" id="ARBA00006432"/>
    </source>
</evidence>
<name>A0A5N6U2D0_ASPAV</name>
<sequence>MAPIIEQLPNEPFFHHLLRGVEANYFNLLTDVLYMRQRIRHAVPASMFDSHGRIDSKRPYMIVLAPGNYDYLVAALAILACGGAFAPIASSLTPEEICHLASITNASCILVSPHYQDLESQIQEYYAGNAKFGEPAATIQVTTNNPPMTPSPHIQIDPAMTLDPKSPGLLIFTSGTTGPPKGVVRPRCVWYANLPEVPSDHVVTAGARIEVIEDTPGAIWESFAKGQVTLFTAPPITFAALMRYFQENLDRLPGEQRNRYIEGARVLRRVVVSGGVTWPKVMEFWNQLLGHPLRNMYSSTEVTAATETTDGSDPALERCIGKPCRGVEVKLSEGDHGEILLKSDTMFTHYLGEEAATRAVFDEEGYYKSGDFGHLVGDQYVIDGRSSTDFIRFHGLRVPIHEVEARLLELPYISEAYVVPTTLNYQRQIAVLVRPTITKSPVRLLQIRSDLQDKIQRYKLPTLMRILRDDEQIPSTISGKPMRKKIEEQYFSLPEDDPLPADVQLCNPCVGMAETSRKAWDWAGMM</sequence>
<dbReference type="Gene3D" id="3.40.50.12780">
    <property type="entry name" value="N-terminal domain of ligase-like"/>
    <property type="match status" value="2"/>
</dbReference>
<evidence type="ECO:0000313" key="4">
    <source>
        <dbReference type="Proteomes" id="UP000325780"/>
    </source>
</evidence>
<dbReference type="InterPro" id="IPR045851">
    <property type="entry name" value="AMP-bd_C_sf"/>
</dbReference>
<proteinExistence type="inferred from homology"/>
<organism evidence="3 4">
    <name type="scientific">Aspergillus avenaceus</name>
    <dbReference type="NCBI Taxonomy" id="36643"/>
    <lineage>
        <taxon>Eukaryota</taxon>
        <taxon>Fungi</taxon>
        <taxon>Dikarya</taxon>
        <taxon>Ascomycota</taxon>
        <taxon>Pezizomycotina</taxon>
        <taxon>Eurotiomycetes</taxon>
        <taxon>Eurotiomycetidae</taxon>
        <taxon>Eurotiales</taxon>
        <taxon>Aspergillaceae</taxon>
        <taxon>Aspergillus</taxon>
        <taxon>Aspergillus subgen. Circumdati</taxon>
    </lineage>
</organism>
<dbReference type="OrthoDB" id="6614653at2759"/>
<protein>
    <recommendedName>
        <fullName evidence="2">AMP-dependent synthetase/ligase domain-containing protein</fullName>
    </recommendedName>
</protein>
<dbReference type="AlphaFoldDB" id="A0A5N6U2D0"/>
<keyword evidence="4" id="KW-1185">Reference proteome</keyword>
<dbReference type="Proteomes" id="UP000325780">
    <property type="component" value="Unassembled WGS sequence"/>
</dbReference>
<dbReference type="InterPro" id="IPR000873">
    <property type="entry name" value="AMP-dep_synth/lig_dom"/>
</dbReference>
<feature type="domain" description="AMP-dependent synthetase/ligase" evidence="2">
    <location>
        <begin position="62"/>
        <end position="184"/>
    </location>
</feature>
<dbReference type="PROSITE" id="PS00455">
    <property type="entry name" value="AMP_BINDING"/>
    <property type="match status" value="1"/>
</dbReference>
<dbReference type="EMBL" id="ML742048">
    <property type="protein sequence ID" value="KAE8152784.1"/>
    <property type="molecule type" value="Genomic_DNA"/>
</dbReference>
<evidence type="ECO:0000313" key="3">
    <source>
        <dbReference type="EMBL" id="KAE8152784.1"/>
    </source>
</evidence>